<gene>
    <name evidence="4" type="ORF">N7603_05365</name>
</gene>
<feature type="compositionally biased region" description="Basic and acidic residues" evidence="2">
    <location>
        <begin position="662"/>
        <end position="676"/>
    </location>
</feature>
<feature type="region of interest" description="Disordered" evidence="2">
    <location>
        <begin position="662"/>
        <end position="683"/>
    </location>
</feature>
<reference evidence="5" key="1">
    <citation type="submission" date="2023-07" db="EMBL/GenBank/DDBJ databases">
        <title>Novel Mycoplasma species identified in domestic and wild animals.</title>
        <authorList>
            <person name="Volokhov D.V."/>
            <person name="Furtak V.A."/>
            <person name="Zagorodnyaya T.A."/>
        </authorList>
    </citation>
    <scope>NUCLEOTIDE SEQUENCE [LARGE SCALE GENOMIC DNA]</scope>
    <source>
        <strain evidence="5">92-19</strain>
    </source>
</reference>
<keyword evidence="5" id="KW-1185">Reference proteome</keyword>
<evidence type="ECO:0000313" key="4">
    <source>
        <dbReference type="EMBL" id="MCU0105081.1"/>
    </source>
</evidence>
<proteinExistence type="predicted"/>
<feature type="domain" description="DUF2357" evidence="3">
    <location>
        <begin position="58"/>
        <end position="162"/>
    </location>
</feature>
<dbReference type="InterPro" id="IPR018633">
    <property type="entry name" value="DUF2357"/>
</dbReference>
<accession>A0ABT2PVU7</accession>
<keyword evidence="1" id="KW-0175">Coiled coil</keyword>
<feature type="coiled-coil region" evidence="1">
    <location>
        <begin position="561"/>
        <end position="628"/>
    </location>
</feature>
<protein>
    <submittedName>
        <fullName evidence="4">DUF2357 domain-containing protein</fullName>
    </submittedName>
</protein>
<dbReference type="RefSeq" id="WP_262096344.1">
    <property type="nucleotide sequence ID" value="NZ_JAOEGN010000008.1"/>
</dbReference>
<sequence>MKKRQTDKLSQYYYSYDQAIKDLEKSQTFPKTFYSALMAGKNTLYQKSMSETKTFDETWIKTIESYFPSIEKIILNPKSGLKYLEEIVPIEKAKKIRSNSIRHLASHTHFIREIRDEVVMPKKIMTTETDVDYGTYENRFVMTLIERLFNFVRSRHDLIRDNIISYQKKHFNYQSNFKISDLEVDLNMDVVFKEDLEDKSINIYNKGILERVEYLSKRVTAIRNSPFMTLMANEKKVLPPIMQTNVILKNVDFRNCYVLWLFLDRYNTLAYDVTVKEKDMTFDRSYQDAVERLALNTFSMVAYNQNVRKPSYDEIVEKEIIKKAFRISNIHVNDIVDSPEPIIVEDERINQYFLQENIKIFKKRVEEEVERSSTYEVGLKRALRDTISITNAIFKHHFELEENDDYFSRLVKDDDVEKNLEASKEKAKIARIIRETKEVDYNNAIRLERKLMKDIEAANQRLILMYRKKTEDEAERIKIEAALKEQKDIAAKEAQMLTDNLELVNKNRDALAEEKKIVDDTVTAETQKAIEENNALIETLKQTLQGQLDQKIATLDRHFQAEREAIEKEQAKQLKKLEREEKLAIAEAQKKAKADYRLVVSNLRKKAKIEHERLLKKLKAQRQKEQEKLFKDFEKLKLSMVKRQEKTLLDIQKDSTKEIEKLKKEGLPKQPKKVEDSIDNLDE</sequence>
<evidence type="ECO:0000256" key="2">
    <source>
        <dbReference type="SAM" id="MobiDB-lite"/>
    </source>
</evidence>
<dbReference type="Pfam" id="PF09823">
    <property type="entry name" value="DUF2357"/>
    <property type="match status" value="1"/>
</dbReference>
<dbReference type="Proteomes" id="UP001209076">
    <property type="component" value="Unassembled WGS sequence"/>
</dbReference>
<organism evidence="4 5">
    <name type="scientific">Paracholeplasma vituli</name>
    <dbReference type="NCBI Taxonomy" id="69473"/>
    <lineage>
        <taxon>Bacteria</taxon>
        <taxon>Bacillati</taxon>
        <taxon>Mycoplasmatota</taxon>
        <taxon>Mollicutes</taxon>
        <taxon>Acholeplasmatales</taxon>
        <taxon>Acholeplasmataceae</taxon>
        <taxon>Paracholeplasma</taxon>
    </lineage>
</organism>
<comment type="caution">
    <text evidence="4">The sequence shown here is derived from an EMBL/GenBank/DDBJ whole genome shotgun (WGS) entry which is preliminary data.</text>
</comment>
<name>A0ABT2PVU7_9MOLU</name>
<evidence type="ECO:0000259" key="3">
    <source>
        <dbReference type="Pfam" id="PF09823"/>
    </source>
</evidence>
<evidence type="ECO:0000313" key="5">
    <source>
        <dbReference type="Proteomes" id="UP001209076"/>
    </source>
</evidence>
<evidence type="ECO:0000256" key="1">
    <source>
        <dbReference type="SAM" id="Coils"/>
    </source>
</evidence>
<feature type="coiled-coil region" evidence="1">
    <location>
        <begin position="467"/>
        <end position="514"/>
    </location>
</feature>
<dbReference type="EMBL" id="JAOEGN010000008">
    <property type="protein sequence ID" value="MCU0105081.1"/>
    <property type="molecule type" value="Genomic_DNA"/>
</dbReference>